<feature type="transmembrane region" description="Helical" evidence="7">
    <location>
        <begin position="12"/>
        <end position="37"/>
    </location>
</feature>
<dbReference type="GO" id="GO:0005886">
    <property type="term" value="C:plasma membrane"/>
    <property type="evidence" value="ECO:0007669"/>
    <property type="project" value="UniProtKB-SubCell"/>
</dbReference>
<comment type="subcellular location">
    <subcellularLocation>
        <location evidence="1 7">Cell membrane</location>
        <topology evidence="1 7">Multi-pass membrane protein</topology>
    </subcellularLocation>
</comment>
<dbReference type="PROSITE" id="PS50928">
    <property type="entry name" value="ABC_TM1"/>
    <property type="match status" value="1"/>
</dbReference>
<evidence type="ECO:0000256" key="7">
    <source>
        <dbReference type="RuleBase" id="RU363032"/>
    </source>
</evidence>
<evidence type="ECO:0000256" key="2">
    <source>
        <dbReference type="ARBA" id="ARBA00022448"/>
    </source>
</evidence>
<dbReference type="Gene3D" id="1.10.3720.10">
    <property type="entry name" value="MetI-like"/>
    <property type="match status" value="1"/>
</dbReference>
<keyword evidence="4 7" id="KW-0812">Transmembrane</keyword>
<accession>A0A8F9XHB9</accession>
<keyword evidence="10" id="KW-1185">Reference proteome</keyword>
<evidence type="ECO:0000259" key="8">
    <source>
        <dbReference type="PROSITE" id="PS50928"/>
    </source>
</evidence>
<dbReference type="CDD" id="cd06261">
    <property type="entry name" value="TM_PBP2"/>
    <property type="match status" value="1"/>
</dbReference>
<feature type="transmembrane region" description="Helical" evidence="7">
    <location>
        <begin position="73"/>
        <end position="94"/>
    </location>
</feature>
<proteinExistence type="inferred from homology"/>
<keyword evidence="6 7" id="KW-0472">Membrane</keyword>
<evidence type="ECO:0000256" key="1">
    <source>
        <dbReference type="ARBA" id="ARBA00004651"/>
    </source>
</evidence>
<keyword evidence="3" id="KW-1003">Cell membrane</keyword>
<evidence type="ECO:0000313" key="10">
    <source>
        <dbReference type="Proteomes" id="UP000825051"/>
    </source>
</evidence>
<dbReference type="PANTHER" id="PTHR30193:SF1">
    <property type="entry name" value="ABC TRANSPORTER PERMEASE PROTEIN YESP-RELATED"/>
    <property type="match status" value="1"/>
</dbReference>
<dbReference type="PANTHER" id="PTHR30193">
    <property type="entry name" value="ABC TRANSPORTER PERMEASE PROTEIN"/>
    <property type="match status" value="1"/>
</dbReference>
<reference evidence="9" key="1">
    <citation type="submission" date="2021-08" db="EMBL/GenBank/DDBJ databases">
        <title>Genome of a novel bacterium of the phylum Verrucomicrobia, Oleiharenicola sp. KSB-15.</title>
        <authorList>
            <person name="Chung J.-H."/>
            <person name="Ahn J.-H."/>
            <person name="Yoon Y."/>
            <person name="Kim D.-Y."/>
            <person name="An S.-H."/>
            <person name="Park I."/>
            <person name="Yeon J."/>
        </authorList>
    </citation>
    <scope>NUCLEOTIDE SEQUENCE</scope>
    <source>
        <strain evidence="9">KSB-15</strain>
    </source>
</reference>
<keyword evidence="5 7" id="KW-1133">Transmembrane helix</keyword>
<name>A0A8F9XHB9_9BACT</name>
<evidence type="ECO:0000256" key="5">
    <source>
        <dbReference type="ARBA" id="ARBA00022989"/>
    </source>
</evidence>
<sequence>MTPRERRQLFTGLGFTSLWIVGLGLFTGYPVLASLYYSFCDYSILTSPVWCGTENYRQLVHDDLFWKSLYNTLFYAGLSVPLGTVVALGLALLLHADVRGKPFFRTLFYLPSIVPVVASALLWLWLLNGQFGLINVALRPILALVGLEPPLWLADPAWAKPALVLMSLWGTGNAMIIYLAGLQNVPRELYEAAAIDGASGWRRFWHITLPMISPVVYFNVVISLVGALQVFTQAFIMSSGAGGGAAGGTDGNPARATLFYTLNLFSTAFYDLRMGYASAMAYVLFVIIASLTWLATRLSRKHLNYAS</sequence>
<dbReference type="InterPro" id="IPR035906">
    <property type="entry name" value="MetI-like_sf"/>
</dbReference>
<evidence type="ECO:0000256" key="3">
    <source>
        <dbReference type="ARBA" id="ARBA00022475"/>
    </source>
</evidence>
<organism evidence="9 10">
    <name type="scientific">Horticoccus luteus</name>
    <dbReference type="NCBI Taxonomy" id="2862869"/>
    <lineage>
        <taxon>Bacteria</taxon>
        <taxon>Pseudomonadati</taxon>
        <taxon>Verrucomicrobiota</taxon>
        <taxon>Opitutia</taxon>
        <taxon>Opitutales</taxon>
        <taxon>Opitutaceae</taxon>
        <taxon>Horticoccus</taxon>
    </lineage>
</organism>
<feature type="domain" description="ABC transmembrane type-1" evidence="8">
    <location>
        <begin position="69"/>
        <end position="295"/>
    </location>
</feature>
<feature type="transmembrane region" description="Helical" evidence="7">
    <location>
        <begin position="274"/>
        <end position="295"/>
    </location>
</feature>
<gene>
    <name evidence="9" type="ORF">K0B96_00690</name>
</gene>
<dbReference type="KEGG" id="ole:K0B96_00690"/>
<feature type="transmembrane region" description="Helical" evidence="7">
    <location>
        <begin position="211"/>
        <end position="231"/>
    </location>
</feature>
<dbReference type="InterPro" id="IPR000515">
    <property type="entry name" value="MetI-like"/>
</dbReference>
<feature type="transmembrane region" description="Helical" evidence="7">
    <location>
        <begin position="158"/>
        <end position="180"/>
    </location>
</feature>
<evidence type="ECO:0000256" key="6">
    <source>
        <dbReference type="ARBA" id="ARBA00023136"/>
    </source>
</evidence>
<dbReference type="EMBL" id="CP080507">
    <property type="protein sequence ID" value="QYM79165.1"/>
    <property type="molecule type" value="Genomic_DNA"/>
</dbReference>
<dbReference type="InterPro" id="IPR051393">
    <property type="entry name" value="ABC_transporter_permease"/>
</dbReference>
<evidence type="ECO:0000313" key="9">
    <source>
        <dbReference type="EMBL" id="QYM79165.1"/>
    </source>
</evidence>
<comment type="similarity">
    <text evidence="7">Belongs to the binding-protein-dependent transport system permease family.</text>
</comment>
<feature type="transmembrane region" description="Helical" evidence="7">
    <location>
        <begin position="106"/>
        <end position="126"/>
    </location>
</feature>
<dbReference type="AlphaFoldDB" id="A0A8F9XHB9"/>
<dbReference type="Pfam" id="PF00528">
    <property type="entry name" value="BPD_transp_1"/>
    <property type="match status" value="1"/>
</dbReference>
<dbReference type="RefSeq" id="WP_220162674.1">
    <property type="nucleotide sequence ID" value="NZ_CP080507.1"/>
</dbReference>
<dbReference type="GO" id="GO:0055085">
    <property type="term" value="P:transmembrane transport"/>
    <property type="evidence" value="ECO:0007669"/>
    <property type="project" value="InterPro"/>
</dbReference>
<protein>
    <submittedName>
        <fullName evidence="9">Sugar ABC transporter permease</fullName>
    </submittedName>
</protein>
<dbReference type="Proteomes" id="UP000825051">
    <property type="component" value="Chromosome"/>
</dbReference>
<dbReference type="SUPFAM" id="SSF161098">
    <property type="entry name" value="MetI-like"/>
    <property type="match status" value="1"/>
</dbReference>
<keyword evidence="2 7" id="KW-0813">Transport</keyword>
<evidence type="ECO:0000256" key="4">
    <source>
        <dbReference type="ARBA" id="ARBA00022692"/>
    </source>
</evidence>